<evidence type="ECO:0000313" key="4">
    <source>
        <dbReference type="Proteomes" id="UP000217446"/>
    </source>
</evidence>
<dbReference type="STRING" id="1963.AQJ27_47960"/>
<feature type="domain" description="iHD-CE" evidence="1">
    <location>
        <begin position="47"/>
        <end position="388"/>
    </location>
</feature>
<evidence type="ECO:0000313" key="3">
    <source>
        <dbReference type="EMBL" id="GAX57886.1"/>
    </source>
</evidence>
<dbReference type="Gene3D" id="3.30.565.10">
    <property type="entry name" value="Histidine kinase-like ATPase, C-terminal domain"/>
    <property type="match status" value="1"/>
</dbReference>
<feature type="domain" description="wHTH-Hsp90 Na associated" evidence="2">
    <location>
        <begin position="982"/>
        <end position="1030"/>
    </location>
</feature>
<dbReference type="Pfam" id="PF24410">
    <property type="entry name" value="wHTH-HSP90_Na-assoc"/>
    <property type="match status" value="2"/>
</dbReference>
<dbReference type="RefSeq" id="WP_067384579.1">
    <property type="nucleotide sequence ID" value="NZ_BDQI01000042.1"/>
</dbReference>
<name>A0A250VUW0_STROL</name>
<keyword evidence="4" id="KW-1185">Reference proteome</keyword>
<evidence type="ECO:0000259" key="2">
    <source>
        <dbReference type="Pfam" id="PF24410"/>
    </source>
</evidence>
<dbReference type="EMBL" id="BDQI01000042">
    <property type="protein sequence ID" value="GAX57886.1"/>
    <property type="molecule type" value="Genomic_DNA"/>
</dbReference>
<accession>A0A250VUW0</accession>
<dbReference type="InterPro" id="IPR056506">
    <property type="entry name" value="iHD-CE"/>
</dbReference>
<reference evidence="4" key="1">
    <citation type="submission" date="2017-05" db="EMBL/GenBank/DDBJ databases">
        <title>Streptomyces olivochromogenes NBRC 3561 whole genome shotgun sequence.</title>
        <authorList>
            <person name="Dohra H."/>
            <person name="Kodani S."/>
        </authorList>
    </citation>
    <scope>NUCLEOTIDE SEQUENCE [LARGE SCALE GENOMIC DNA]</scope>
    <source>
        <strain evidence="4">NBRC 3561</strain>
    </source>
</reference>
<dbReference type="InterPro" id="IPR036890">
    <property type="entry name" value="HATPase_C_sf"/>
</dbReference>
<organism evidence="3 4">
    <name type="scientific">Streptomyces olivochromogenes</name>
    <dbReference type="NCBI Taxonomy" id="1963"/>
    <lineage>
        <taxon>Bacteria</taxon>
        <taxon>Bacillati</taxon>
        <taxon>Actinomycetota</taxon>
        <taxon>Actinomycetes</taxon>
        <taxon>Kitasatosporales</taxon>
        <taxon>Streptomycetaceae</taxon>
        <taxon>Streptomyces</taxon>
    </lineage>
</organism>
<proteinExistence type="predicted"/>
<dbReference type="InterPro" id="IPR056507">
    <property type="entry name" value="wHTH-HSP90_Na-assoc"/>
</dbReference>
<comment type="caution">
    <text evidence="3">The sequence shown here is derived from an EMBL/GenBank/DDBJ whole genome shotgun (WGS) entry which is preliminary data.</text>
</comment>
<dbReference type="SUPFAM" id="SSF55874">
    <property type="entry name" value="ATPase domain of HSP90 chaperone/DNA topoisomerase II/histidine kinase"/>
    <property type="match status" value="1"/>
</dbReference>
<gene>
    <name evidence="3" type="ORF">SO3561_09457</name>
</gene>
<dbReference type="Pfam" id="PF24401">
    <property type="entry name" value="iHD-CE"/>
    <property type="match status" value="1"/>
</dbReference>
<evidence type="ECO:0000259" key="1">
    <source>
        <dbReference type="Pfam" id="PF24401"/>
    </source>
</evidence>
<sequence>MGDAEVHNSISGGTQIGPVVQARFVHIDLRRDTPATAQVAGDDEEPWVAAAARSTVWHHISAARGTEAVRRHTLALVAALAEVRDKALATLAADPWQDPGMAVRFAERMEWLLGEPDPEDPLDLYPAEAALLVLIPFLYRANWQRTTARCARVDPTRLESARGADADRRSFEAFAASHERLLKRATLRPEAAPAIGWWLFHRWMLSEGGHADPDSVRELLVLIGEPARALGEILHPSRVVNLLHAVRRGPDVTNAEFLDRLPAEDRVRAPGHQFVRDRRLALLAALAYGTCAEITTLPDIVVEHLGIPHPVDLGQLRDTVQQATWGGKAALPTLRAECHHEAVVEGLRQYTARADEILHQVHRAAQERITHPMPVLPTRLSADDVSPAEGAFDGWAGFRLDERRIREILMGVQLYKDRDLAVRELYQNALDACRYRRARTQYLDQTSKTGASYTYDGLITFTQGTDADGRAYLECRDNGIGMSDAELRGVFSQAGARFAEQADFKLEHATWSELSPPVRFYANSRFGIGVLSYFMLADELTVTTCRMGLDGTPGQVLSASIHGPGHLFRIVTVADRGERPGTCVRLYLHDDADRSCVDVLERVLGVAEFTTTAMDDTRCSEWPAGQLRTRKQPAGERFGFEAHGARAAWAAAPEGVQVTWTQYGGALLVDGLVVQPAHRTGILSTADSGLTGVVVNLIGPYAPAQLSTDRAEVLDNVAPALHDLLTRAADALVASEHQTLPEYSWICRIAHRSAPLADALTQAAMRAGRRVRYGEGATLDIGRAGILPSDADMLLGQRSKERKAATPWEFSGNPPDHIYLWRLLAHDRTDDLRELAEFCPELMQPRPLLAALPSDQLLLCYKSNDDAYWSWNRREFRQREAVEQIGVSADAAARRAALLRDHDLWPEGLQPGAANSSENLALLADGLGGSLRRDASPTVTRLVYACAKTGQAPQEIATVWRDHGLVVPDSVVTLAIAGMDDDLLMQDSREGTFKWFGPDEAVPPGRLAQASIELGLDVPEICERYHAYGLRTDHAGLPDRPVSQTVTLLREFCDDERGGWLTRFRDIPPAQVLLAAEELKVSPTEALRCYQDLGFPEPPSFPPDATVDDLALFDDGYGGNPPEYIPPGPFPYQLILETVDQSRPLRSVISRLQEYGYDIPLHVPKTPDQLDAALLNPSGPCSWWGVSTGDMMPFAHLVAASRDLLRPPRELVEKMEQYGIPVSSKDFPEGLSATVGFELLKRGTYDEGYLSAESRLSLQDLLKRARQMNVPFGQIVDWLTQLGIPVLDVTETLRRALSQVPRPT</sequence>
<dbReference type="Proteomes" id="UP000217446">
    <property type="component" value="Unassembled WGS sequence"/>
</dbReference>
<feature type="domain" description="wHTH-Hsp90 Na associated" evidence="2">
    <location>
        <begin position="1041"/>
        <end position="1095"/>
    </location>
</feature>
<protein>
    <submittedName>
        <fullName evidence="3">Molecular chaperone</fullName>
    </submittedName>
</protein>